<gene>
    <name evidence="8" type="ORF">WJX75_003501</name>
</gene>
<feature type="transmembrane region" description="Helical" evidence="7">
    <location>
        <begin position="33"/>
        <end position="58"/>
    </location>
</feature>
<feature type="transmembrane region" description="Helical" evidence="7">
    <location>
        <begin position="426"/>
        <end position="443"/>
    </location>
</feature>
<evidence type="ECO:0000256" key="4">
    <source>
        <dbReference type="ARBA" id="ARBA00022989"/>
    </source>
</evidence>
<feature type="compositionally biased region" description="Pro residues" evidence="6">
    <location>
        <begin position="316"/>
        <end position="328"/>
    </location>
</feature>
<keyword evidence="9" id="KW-1185">Reference proteome</keyword>
<dbReference type="InterPro" id="IPR036259">
    <property type="entry name" value="MFS_trans_sf"/>
</dbReference>
<evidence type="ECO:0000313" key="8">
    <source>
        <dbReference type="EMBL" id="KAK9915001.1"/>
    </source>
</evidence>
<evidence type="ECO:0000256" key="3">
    <source>
        <dbReference type="ARBA" id="ARBA00022692"/>
    </source>
</evidence>
<proteinExistence type="predicted"/>
<evidence type="ECO:0000313" key="9">
    <source>
        <dbReference type="Proteomes" id="UP001491310"/>
    </source>
</evidence>
<evidence type="ECO:0000256" key="6">
    <source>
        <dbReference type="SAM" id="MobiDB-lite"/>
    </source>
</evidence>
<comment type="caution">
    <text evidence="8">The sequence shown here is derived from an EMBL/GenBank/DDBJ whole genome shotgun (WGS) entry which is preliminary data.</text>
</comment>
<feature type="transmembrane region" description="Helical" evidence="7">
    <location>
        <begin position="498"/>
        <end position="520"/>
    </location>
</feature>
<sequence length="627" mass="67256">MLKDGRGASYELTTEKCGSKTSNRRDDFNRLRIIIICLGEVLEGVHITMPYTMAAYMVRDFLREGNEAAEVNEETVGRLTGILASIFCAAQFLTSYSWGVFSDKYGRKCVLLMSIISGCISAIIFGMSGNFAMACSARLFGGIFNATGGTVKAMLADSCTNRTLPRALGYLGLAWGMGSMLGPMIGGALSYPCTIFPHFPFCENDALFQRRPFLFPCLAAASMGLITAILSSCVLEETLPALRKQPKQGGDLQMAELGDDVEEGRKLLSKRAERMRRPSARSFLDYQDEDGSDSDGSLVSEGREEDGAVMILTAVPPSPRPVIVPSPLPGGSAASTPRHRVEKQGWQEDPDQGSSGPAQPLADITNRAPGTDAASRDGSREGRAEWRQDAADRLNADERTGEEQALLPSSVAGAPADEPWYYNRQVLLALASYGVVAFLFNLLDEVRPIFASAPIRDGGLSMSTHLLSWPLSFGGLSFILFVCLGYDRFYKAVGGVWCTRWGMVLVIPTALLVPLATLFAHNKVAVMVQLFLAMAVNSVADTSAYSGSNVIINAAAPPGVAGAVNGAGQAVSALMRAFGPFLGGLAWSLSIRAGFPGHQFLVFAGVATIAFFFQFTYALVDLPDLDK</sequence>
<dbReference type="InterPro" id="IPR001958">
    <property type="entry name" value="Tet-R_TetA/multi-R_MdtG-like"/>
</dbReference>
<dbReference type="EMBL" id="JALJOT010000005">
    <property type="protein sequence ID" value="KAK9915001.1"/>
    <property type="molecule type" value="Genomic_DNA"/>
</dbReference>
<evidence type="ECO:0000256" key="1">
    <source>
        <dbReference type="ARBA" id="ARBA00004141"/>
    </source>
</evidence>
<feature type="transmembrane region" description="Helical" evidence="7">
    <location>
        <begin position="137"/>
        <end position="155"/>
    </location>
</feature>
<dbReference type="PANTHER" id="PTHR23504:SF117">
    <property type="entry name" value="MAJOR FACILITATOR SUPERFAMILY PROTEIN"/>
    <property type="match status" value="1"/>
</dbReference>
<feature type="transmembrane region" description="Helical" evidence="7">
    <location>
        <begin position="78"/>
        <end position="98"/>
    </location>
</feature>
<evidence type="ECO:0000256" key="2">
    <source>
        <dbReference type="ARBA" id="ARBA00022448"/>
    </source>
</evidence>
<feature type="compositionally biased region" description="Basic and acidic residues" evidence="6">
    <location>
        <begin position="374"/>
        <end position="386"/>
    </location>
</feature>
<dbReference type="PANTHER" id="PTHR23504">
    <property type="entry name" value="MAJOR FACILITATOR SUPERFAMILY DOMAIN-CONTAINING PROTEIN 10"/>
    <property type="match status" value="1"/>
</dbReference>
<reference evidence="8 9" key="1">
    <citation type="journal article" date="2024" name="Nat. Commun.">
        <title>Phylogenomics reveals the evolutionary origins of lichenization in chlorophyte algae.</title>
        <authorList>
            <person name="Puginier C."/>
            <person name="Libourel C."/>
            <person name="Otte J."/>
            <person name="Skaloud P."/>
            <person name="Haon M."/>
            <person name="Grisel S."/>
            <person name="Petersen M."/>
            <person name="Berrin J.G."/>
            <person name="Delaux P.M."/>
            <person name="Dal Grande F."/>
            <person name="Keller J."/>
        </authorList>
    </citation>
    <scope>NUCLEOTIDE SEQUENCE [LARGE SCALE GENOMIC DNA]</scope>
    <source>
        <strain evidence="8 9">SAG 216-7</strain>
    </source>
</reference>
<dbReference type="Gene3D" id="1.20.1250.20">
    <property type="entry name" value="MFS general substrate transporter like domains"/>
    <property type="match status" value="2"/>
</dbReference>
<dbReference type="Proteomes" id="UP001491310">
    <property type="component" value="Unassembled WGS sequence"/>
</dbReference>
<evidence type="ECO:0000256" key="5">
    <source>
        <dbReference type="ARBA" id="ARBA00023136"/>
    </source>
</evidence>
<dbReference type="SUPFAM" id="SSF103473">
    <property type="entry name" value="MFS general substrate transporter"/>
    <property type="match status" value="1"/>
</dbReference>
<keyword evidence="5 7" id="KW-0472">Membrane</keyword>
<protein>
    <recommendedName>
        <fullName evidence="10">MFS general substrate transporter</fullName>
    </recommendedName>
</protein>
<feature type="transmembrane region" description="Helical" evidence="7">
    <location>
        <begin position="213"/>
        <end position="235"/>
    </location>
</feature>
<evidence type="ECO:0000256" key="7">
    <source>
        <dbReference type="SAM" id="Phobius"/>
    </source>
</evidence>
<dbReference type="InterPro" id="IPR011701">
    <property type="entry name" value="MFS"/>
</dbReference>
<feature type="transmembrane region" description="Helical" evidence="7">
    <location>
        <begin position="110"/>
        <end position="131"/>
    </location>
</feature>
<feature type="transmembrane region" description="Helical" evidence="7">
    <location>
        <begin position="466"/>
        <end position="486"/>
    </location>
</feature>
<accession>A0ABR2YTL4</accession>
<name>A0ABR2YTL4_9CHLO</name>
<keyword evidence="4 7" id="KW-1133">Transmembrane helix</keyword>
<feature type="transmembrane region" description="Helical" evidence="7">
    <location>
        <begin position="600"/>
        <end position="620"/>
    </location>
</feature>
<feature type="region of interest" description="Disordered" evidence="6">
    <location>
        <begin position="270"/>
        <end position="386"/>
    </location>
</feature>
<keyword evidence="2" id="KW-0813">Transport</keyword>
<organism evidence="8 9">
    <name type="scientific">Coccomyxa subellipsoidea</name>
    <dbReference type="NCBI Taxonomy" id="248742"/>
    <lineage>
        <taxon>Eukaryota</taxon>
        <taxon>Viridiplantae</taxon>
        <taxon>Chlorophyta</taxon>
        <taxon>core chlorophytes</taxon>
        <taxon>Trebouxiophyceae</taxon>
        <taxon>Trebouxiophyceae incertae sedis</taxon>
        <taxon>Coccomyxaceae</taxon>
        <taxon>Coccomyxa</taxon>
    </lineage>
</organism>
<keyword evidence="3 7" id="KW-0812">Transmembrane</keyword>
<dbReference type="PRINTS" id="PR01035">
    <property type="entry name" value="TCRTETA"/>
</dbReference>
<evidence type="ECO:0008006" key="10">
    <source>
        <dbReference type="Google" id="ProtNLM"/>
    </source>
</evidence>
<dbReference type="Pfam" id="PF07690">
    <property type="entry name" value="MFS_1"/>
    <property type="match status" value="1"/>
</dbReference>
<comment type="subcellular location">
    <subcellularLocation>
        <location evidence="1">Membrane</location>
        <topology evidence="1">Multi-pass membrane protein</topology>
    </subcellularLocation>
</comment>
<feature type="transmembrane region" description="Helical" evidence="7">
    <location>
        <begin position="167"/>
        <end position="191"/>
    </location>
</feature>
<feature type="transmembrane region" description="Helical" evidence="7">
    <location>
        <begin position="567"/>
        <end position="588"/>
    </location>
</feature>